<dbReference type="AlphaFoldDB" id="A0A923MFP2"/>
<dbReference type="RefSeq" id="WP_187013169.1">
    <property type="nucleotide sequence ID" value="NZ_JACOQI010000001.1"/>
</dbReference>
<proteinExistence type="predicted"/>
<gene>
    <name evidence="1" type="ORF">H8Z83_00060</name>
</gene>
<keyword evidence="2" id="KW-1185">Reference proteome</keyword>
<evidence type="ECO:0000313" key="2">
    <source>
        <dbReference type="Proteomes" id="UP000620327"/>
    </source>
</evidence>
<protein>
    <submittedName>
        <fullName evidence="1">Phage tail protein</fullName>
    </submittedName>
</protein>
<comment type="caution">
    <text evidence="1">The sequence shown here is derived from an EMBL/GenBank/DDBJ whole genome shotgun (WGS) entry which is preliminary data.</text>
</comment>
<evidence type="ECO:0000313" key="1">
    <source>
        <dbReference type="EMBL" id="MBC5768746.1"/>
    </source>
</evidence>
<name>A0A923MFP2_9FIRM</name>
<dbReference type="Proteomes" id="UP000620327">
    <property type="component" value="Unassembled WGS sequence"/>
</dbReference>
<sequence>MNHGVYVSQQATSVSTPVVAESGVPFVVGLAPVQAADKPAAPGTPVLCTSWSEAAEKLGYSDDWATYTLCEFMYSHFKLFACQPVIFCNVLDIATAKEASAATDVAVTEHKVKLPIAAINDSTLVIKPAGGTGSAYVSGTDYNAYYSGEHLVVELLSTGSAYDAEQVNIAYNKVKASTVTASDIASAMENVELCLTLLGIVPDLLCAPGYSQQSTVAAAMTAKAGNINGLFRAKALIDIDCGASGARTYSDVLTKKNAANIADEDEIAFWPMAKLGDYKFHLSTQMAGLMAQIDTGNGGCPYESPSNKGLQCDGLCLEDGTEVNLTLAQANYLNGVGVDTALNFMSGWVAWGNYTACYPSNTDVKDYFIPVSRMFGWVGNSLIKTFWSKLDKPMTRRLIDTVLDSANIWLNGLVGMGYLLGARVEMLENENPLTNLMAGIIKLHVYMTPPSPAQEIDFVLEYDASYVTSALQG</sequence>
<dbReference type="PANTHER" id="PTHR35861">
    <property type="match status" value="1"/>
</dbReference>
<dbReference type="EMBL" id="JACOQI010000001">
    <property type="protein sequence ID" value="MBC5768746.1"/>
    <property type="molecule type" value="Genomic_DNA"/>
</dbReference>
<accession>A0A923MFP2</accession>
<dbReference type="InterPro" id="IPR052042">
    <property type="entry name" value="Tail_sheath_structural"/>
</dbReference>
<organism evidence="1 2">
    <name type="scientific">Dysosmobacter segnis</name>
    <dbReference type="NCBI Taxonomy" id="2763042"/>
    <lineage>
        <taxon>Bacteria</taxon>
        <taxon>Bacillati</taxon>
        <taxon>Bacillota</taxon>
        <taxon>Clostridia</taxon>
        <taxon>Eubacteriales</taxon>
        <taxon>Oscillospiraceae</taxon>
        <taxon>Dysosmobacter</taxon>
    </lineage>
</organism>
<dbReference type="PANTHER" id="PTHR35861:SF2">
    <property type="entry name" value="FELS-2 PROPHAGE PROTEIN"/>
    <property type="match status" value="1"/>
</dbReference>
<reference evidence="1" key="1">
    <citation type="submission" date="2020-08" db="EMBL/GenBank/DDBJ databases">
        <title>Genome public.</title>
        <authorList>
            <person name="Liu C."/>
            <person name="Sun Q."/>
        </authorList>
    </citation>
    <scope>NUCLEOTIDE SEQUENCE</scope>
    <source>
        <strain evidence="1">BX15</strain>
    </source>
</reference>